<dbReference type="EMBL" id="PFAQ01000033">
    <property type="protein sequence ID" value="PIT94843.1"/>
    <property type="molecule type" value="Genomic_DNA"/>
</dbReference>
<reference evidence="2" key="1">
    <citation type="submission" date="2017-09" db="EMBL/GenBank/DDBJ databases">
        <title>Depth-based differentiation of microbial function through sediment-hosted aquifers and enrichment of novel symbionts in the deep terrestrial subsurface.</title>
        <authorList>
            <person name="Probst A.J."/>
            <person name="Ladd B."/>
            <person name="Jarett J.K."/>
            <person name="Geller-Mcgrath D.E."/>
            <person name="Sieber C.M.K."/>
            <person name="Emerson J.B."/>
            <person name="Anantharaman K."/>
            <person name="Thomas B.C."/>
            <person name="Malmstrom R."/>
            <person name="Stieglmeier M."/>
            <person name="Klingl A."/>
            <person name="Woyke T."/>
            <person name="Ryan C.M."/>
            <person name="Banfield J.F."/>
        </authorList>
    </citation>
    <scope>NUCLEOTIDE SEQUENCE [LARGE SCALE GENOMIC DNA]</scope>
</reference>
<gene>
    <name evidence="1" type="ORF">COT98_01935</name>
</gene>
<evidence type="ECO:0000313" key="2">
    <source>
        <dbReference type="Proteomes" id="UP000228900"/>
    </source>
</evidence>
<protein>
    <submittedName>
        <fullName evidence="1">Uncharacterized protein</fullName>
    </submittedName>
</protein>
<name>A0A2M6WPY7_9BACT</name>
<accession>A0A2M6WPY7</accession>
<dbReference type="AlphaFoldDB" id="A0A2M6WPY7"/>
<sequence length="418" mass="47851">MNISPNYLADSAEAKLVEIIPASEKIQKRFNDKISPDMKEAISTICSQVFNKCQYPYALIGSNCYIPHTEHSEKIPDDLDVVFGIQDRDNVYVELQKMAADNQIKDLSMEELQKFGKEKNGCFKIHCLIKTENGYKEMEAFAQNMNSEVMDNENKINDTKLNGIINLGAEKQTIEVVLVNGAKVNIGSEKTAEELYLKNTANEFALYNLNGWDHKGSLNPKALQRIFNLINLDGQKFEDSIDLMIKNITRYKPVTDEARVAQESLQHLWAKFKTLEVNHRNGEKKEGLVNHLIKVNGIKFDTTDDRENKILSTEKAVDIITQKTKEDMVLMSTNFEEYKKLLENKGSAPAELITNIDNQILSLSTISKEYKKYLSLVNKDDKNDFCVYAAIPQLRDHFILPILTKLNRDRMKLEKNKK</sequence>
<dbReference type="Proteomes" id="UP000228900">
    <property type="component" value="Unassembled WGS sequence"/>
</dbReference>
<evidence type="ECO:0000313" key="1">
    <source>
        <dbReference type="EMBL" id="PIT94843.1"/>
    </source>
</evidence>
<proteinExistence type="predicted"/>
<comment type="caution">
    <text evidence="1">The sequence shown here is derived from an EMBL/GenBank/DDBJ whole genome shotgun (WGS) entry which is preliminary data.</text>
</comment>
<organism evidence="1 2">
    <name type="scientific">Candidatus Falkowbacteria bacterium CG10_big_fil_rev_8_21_14_0_10_39_9</name>
    <dbReference type="NCBI Taxonomy" id="1974566"/>
    <lineage>
        <taxon>Bacteria</taxon>
        <taxon>Candidatus Falkowiibacteriota</taxon>
    </lineage>
</organism>